<dbReference type="GO" id="GO:0016020">
    <property type="term" value="C:membrane"/>
    <property type="evidence" value="ECO:0007669"/>
    <property type="project" value="InterPro"/>
</dbReference>
<dbReference type="STRING" id="400772.RR49_01448"/>
<evidence type="ECO:0000259" key="2">
    <source>
        <dbReference type="SMART" id="SM00900"/>
    </source>
</evidence>
<evidence type="ECO:0000313" key="3">
    <source>
        <dbReference type="EMBL" id="HAN24725.1"/>
    </source>
</evidence>
<dbReference type="Pfam" id="PF04205">
    <property type="entry name" value="FMN_bind"/>
    <property type="match status" value="1"/>
</dbReference>
<dbReference type="PATRIC" id="fig|400772.4.peg.1470"/>
<protein>
    <submittedName>
        <fullName evidence="4">FMN-binding domain protein</fullName>
    </submittedName>
    <submittedName>
        <fullName evidence="3">FMN-binding protein</fullName>
    </submittedName>
</protein>
<dbReference type="SMART" id="SM00900">
    <property type="entry name" value="FMN_bind"/>
    <property type="match status" value="1"/>
</dbReference>
<dbReference type="EMBL" id="JYIY01000072">
    <property type="protein sequence ID" value="KJL36697.1"/>
    <property type="molecule type" value="Genomic_DNA"/>
</dbReference>
<proteinExistence type="predicted"/>
<reference evidence="3 6" key="2">
    <citation type="journal article" date="2018" name="Nat. Biotechnol.">
        <title>A standardized bacterial taxonomy based on genome phylogeny substantially revises the tree of life.</title>
        <authorList>
            <person name="Parks D.H."/>
            <person name="Chuvochina M."/>
            <person name="Waite D.W."/>
            <person name="Rinke C."/>
            <person name="Skarshewski A."/>
            <person name="Chaumeil P.A."/>
            <person name="Hugenholtz P."/>
        </authorList>
    </citation>
    <scope>NUCLEOTIDE SEQUENCE [LARGE SCALE GENOMIC DNA]</scope>
    <source>
        <strain evidence="3">UBA9152</strain>
    </source>
</reference>
<evidence type="ECO:0000313" key="6">
    <source>
        <dbReference type="Proteomes" id="UP000257479"/>
    </source>
</evidence>
<keyword evidence="5" id="KW-1185">Reference proteome</keyword>
<dbReference type="Proteomes" id="UP000033451">
    <property type="component" value="Unassembled WGS sequence"/>
</dbReference>
<feature type="domain" description="FMN-binding" evidence="2">
    <location>
        <begin position="104"/>
        <end position="181"/>
    </location>
</feature>
<sequence>MKKIVWTILVTISGVVLLFSYRTSLGAGTTVASSTTGFSGSIGGSTGSGTSSSTTSGSAAAATPSASATASASTGSSSSSSSSGTSTSTGLKNGTFTGSAASTRFGDVQVAITVSGGKITNVAVPQYPNNNGRDVEIANYSLPQLISETLSAQSANIDMVSGATYTSEGYLQSLQSAIDQAK</sequence>
<name>A0A0F0LTW3_9MICO</name>
<dbReference type="GO" id="GO:0010181">
    <property type="term" value="F:FMN binding"/>
    <property type="evidence" value="ECO:0007669"/>
    <property type="project" value="InterPro"/>
</dbReference>
<dbReference type="EMBL" id="DMNG01000154">
    <property type="protein sequence ID" value="HAN24725.1"/>
    <property type="molecule type" value="Genomic_DNA"/>
</dbReference>
<gene>
    <name evidence="3" type="ORF">DCP95_09155</name>
    <name evidence="4" type="ORF">RR49_01448</name>
</gene>
<accession>A0A0F0LTW3</accession>
<dbReference type="AlphaFoldDB" id="A0A0F0LTW3"/>
<dbReference type="Proteomes" id="UP000257479">
    <property type="component" value="Unassembled WGS sequence"/>
</dbReference>
<dbReference type="Gene3D" id="3.90.1010.20">
    <property type="match status" value="1"/>
</dbReference>
<evidence type="ECO:0000313" key="4">
    <source>
        <dbReference type="EMBL" id="KJL36697.1"/>
    </source>
</evidence>
<comment type="caution">
    <text evidence="4">The sequence shown here is derived from an EMBL/GenBank/DDBJ whole genome shotgun (WGS) entry which is preliminary data.</text>
</comment>
<feature type="region of interest" description="Disordered" evidence="1">
    <location>
        <begin position="69"/>
        <end position="90"/>
    </location>
</feature>
<evidence type="ECO:0000256" key="1">
    <source>
        <dbReference type="SAM" id="MobiDB-lite"/>
    </source>
</evidence>
<dbReference type="OrthoDB" id="8099475at2"/>
<organism evidence="4 5">
    <name type="scientific">Microbacterium ginsengisoli</name>
    <dbReference type="NCBI Taxonomy" id="400772"/>
    <lineage>
        <taxon>Bacteria</taxon>
        <taxon>Bacillati</taxon>
        <taxon>Actinomycetota</taxon>
        <taxon>Actinomycetes</taxon>
        <taxon>Micrococcales</taxon>
        <taxon>Microbacteriaceae</taxon>
        <taxon>Microbacterium</taxon>
    </lineage>
</organism>
<dbReference type="RefSeq" id="WP_045247393.1">
    <property type="nucleotide sequence ID" value="NZ_JYIY01000072.1"/>
</dbReference>
<evidence type="ECO:0000313" key="5">
    <source>
        <dbReference type="Proteomes" id="UP000033451"/>
    </source>
</evidence>
<reference evidence="4 5" key="1">
    <citation type="submission" date="2015-02" db="EMBL/GenBank/DDBJ databases">
        <title>Draft genome sequences of ten Microbacterium spp. with emphasis on heavy metal contaminated environments.</title>
        <authorList>
            <person name="Corretto E."/>
        </authorList>
    </citation>
    <scope>NUCLEOTIDE SEQUENCE [LARGE SCALE GENOMIC DNA]</scope>
    <source>
        <strain evidence="4 5">DSM 18659</strain>
    </source>
</reference>
<dbReference type="InterPro" id="IPR007329">
    <property type="entry name" value="FMN-bd"/>
</dbReference>